<dbReference type="OrthoDB" id="9779128at2"/>
<feature type="transmembrane region" description="Helical" evidence="5">
    <location>
        <begin position="21"/>
        <end position="38"/>
    </location>
</feature>
<dbReference type="Pfam" id="PF03330">
    <property type="entry name" value="DPBB_1"/>
    <property type="match status" value="1"/>
</dbReference>
<dbReference type="AlphaFoldDB" id="A0A4V2RW62"/>
<name>A0A4V2RW62_9BACT</name>
<keyword evidence="5" id="KW-1133">Transmembrane helix</keyword>
<evidence type="ECO:0000256" key="3">
    <source>
        <dbReference type="HAMAP-Rule" id="MF_02071"/>
    </source>
</evidence>
<keyword evidence="2 3" id="KW-0961">Cell wall biogenesis/degradation</keyword>
<dbReference type="SUPFAM" id="SSF50685">
    <property type="entry name" value="Barwin-like endoglucanases"/>
    <property type="match status" value="1"/>
</dbReference>
<dbReference type="HAMAP" id="MF_02071">
    <property type="entry name" value="RlpA"/>
    <property type="match status" value="1"/>
</dbReference>
<dbReference type="GO" id="GO:0071555">
    <property type="term" value="P:cell wall organization"/>
    <property type="evidence" value="ECO:0007669"/>
    <property type="project" value="UniProtKB-KW"/>
</dbReference>
<dbReference type="InterPro" id="IPR012997">
    <property type="entry name" value="RplA"/>
</dbReference>
<keyword evidence="1 3" id="KW-0456">Lyase</keyword>
<dbReference type="EMBL" id="SLWK01000011">
    <property type="protein sequence ID" value="TCO06974.1"/>
    <property type="molecule type" value="Genomic_DNA"/>
</dbReference>
<comment type="caution">
    <text evidence="7">The sequence shown here is derived from an EMBL/GenBank/DDBJ whole genome shotgun (WGS) entry which is preliminary data.</text>
</comment>
<accession>A0A4V2RW62</accession>
<organism evidence="7 8">
    <name type="scientific">Natronoflexus pectinivorans</name>
    <dbReference type="NCBI Taxonomy" id="682526"/>
    <lineage>
        <taxon>Bacteria</taxon>
        <taxon>Pseudomonadati</taxon>
        <taxon>Bacteroidota</taxon>
        <taxon>Bacteroidia</taxon>
        <taxon>Marinilabiliales</taxon>
        <taxon>Marinilabiliaceae</taxon>
        <taxon>Natronoflexus</taxon>
    </lineage>
</organism>
<reference evidence="7 8" key="1">
    <citation type="submission" date="2019-03" db="EMBL/GenBank/DDBJ databases">
        <title>Genomic Encyclopedia of Type Strains, Phase IV (KMG-IV): sequencing the most valuable type-strain genomes for metagenomic binning, comparative biology and taxonomic classification.</title>
        <authorList>
            <person name="Goeker M."/>
        </authorList>
    </citation>
    <scope>NUCLEOTIDE SEQUENCE [LARGE SCALE GENOMIC DNA]</scope>
    <source>
        <strain evidence="7 8">DSM 24179</strain>
    </source>
</reference>
<sequence>MLKDFMHIREKVFGTPVMQKALILMLIMTVAALIWPSGHEPEITEPETEPYIEFGIASYYANLFQGRPTASGEIYYHHLPTAAHQYLPLGTRVLVTCMETKNSIEVTINDRGPFVDNRVIDLSRSAFSSINNLRKGLIYVKIEVIE</sequence>
<evidence type="ECO:0000256" key="5">
    <source>
        <dbReference type="SAM" id="Phobius"/>
    </source>
</evidence>
<evidence type="ECO:0000256" key="1">
    <source>
        <dbReference type="ARBA" id="ARBA00023239"/>
    </source>
</evidence>
<evidence type="ECO:0000256" key="2">
    <source>
        <dbReference type="ARBA" id="ARBA00023316"/>
    </source>
</evidence>
<evidence type="ECO:0000313" key="8">
    <source>
        <dbReference type="Proteomes" id="UP000295221"/>
    </source>
</evidence>
<dbReference type="RefSeq" id="WP_132434558.1">
    <property type="nucleotide sequence ID" value="NZ_SLWK01000011.1"/>
</dbReference>
<dbReference type="GO" id="GO:0000270">
    <property type="term" value="P:peptidoglycan metabolic process"/>
    <property type="evidence" value="ECO:0007669"/>
    <property type="project" value="UniProtKB-UniRule"/>
</dbReference>
<dbReference type="InterPro" id="IPR034718">
    <property type="entry name" value="RlpA"/>
</dbReference>
<dbReference type="PANTHER" id="PTHR34183">
    <property type="entry name" value="ENDOLYTIC PEPTIDOGLYCAN TRANSGLYCOSYLASE RLPA"/>
    <property type="match status" value="1"/>
</dbReference>
<protein>
    <recommendedName>
        <fullName evidence="3">Probable endolytic peptidoglycan transglycosylase RlpA</fullName>
        <ecNumber evidence="3">4.2.2.-</ecNumber>
    </recommendedName>
</protein>
<keyword evidence="8" id="KW-1185">Reference proteome</keyword>
<proteinExistence type="inferred from homology"/>
<dbReference type="InterPro" id="IPR036908">
    <property type="entry name" value="RlpA-like_sf"/>
</dbReference>
<gene>
    <name evidence="3" type="primary">rlpA</name>
    <name evidence="7" type="ORF">EV194_11194</name>
</gene>
<dbReference type="NCBIfam" id="TIGR00413">
    <property type="entry name" value="rlpA"/>
    <property type="match status" value="1"/>
</dbReference>
<dbReference type="InterPro" id="IPR009009">
    <property type="entry name" value="RlpA-like_DPBB"/>
</dbReference>
<dbReference type="PANTHER" id="PTHR34183:SF8">
    <property type="entry name" value="ENDOLYTIC PEPTIDOGLYCAN TRANSGLYCOSYLASE RLPA-RELATED"/>
    <property type="match status" value="1"/>
</dbReference>
<keyword evidence="5" id="KW-0812">Transmembrane</keyword>
<dbReference type="GO" id="GO:0008932">
    <property type="term" value="F:lytic endotransglycosylase activity"/>
    <property type="evidence" value="ECO:0007669"/>
    <property type="project" value="UniProtKB-UniRule"/>
</dbReference>
<dbReference type="CDD" id="cd22268">
    <property type="entry name" value="DPBB_RlpA-like"/>
    <property type="match status" value="1"/>
</dbReference>
<dbReference type="Gene3D" id="2.40.40.10">
    <property type="entry name" value="RlpA-like domain"/>
    <property type="match status" value="1"/>
</dbReference>
<evidence type="ECO:0000313" key="7">
    <source>
        <dbReference type="EMBL" id="TCO06974.1"/>
    </source>
</evidence>
<evidence type="ECO:0000259" key="6">
    <source>
        <dbReference type="Pfam" id="PF03330"/>
    </source>
</evidence>
<keyword evidence="7" id="KW-0449">Lipoprotein</keyword>
<comment type="function">
    <text evidence="3">Lytic transglycosylase with a strong preference for naked glycan strands that lack stem peptides.</text>
</comment>
<comment type="similarity">
    <text evidence="3 4">Belongs to the RlpA family.</text>
</comment>
<dbReference type="EC" id="4.2.2.-" evidence="3"/>
<feature type="domain" description="RlpA-like protein double-psi beta-barrel" evidence="6">
    <location>
        <begin position="55"/>
        <end position="142"/>
    </location>
</feature>
<evidence type="ECO:0000256" key="4">
    <source>
        <dbReference type="RuleBase" id="RU003495"/>
    </source>
</evidence>
<keyword evidence="5" id="KW-0472">Membrane</keyword>
<dbReference type="Proteomes" id="UP000295221">
    <property type="component" value="Unassembled WGS sequence"/>
</dbReference>